<proteinExistence type="predicted"/>
<keyword evidence="6" id="KW-1185">Reference proteome</keyword>
<organism evidence="5 6">
    <name type="scientific">Symbiodinium microadriaticum</name>
    <name type="common">Dinoflagellate</name>
    <name type="synonym">Zooxanthella microadriatica</name>
    <dbReference type="NCBI Taxonomy" id="2951"/>
    <lineage>
        <taxon>Eukaryota</taxon>
        <taxon>Sar</taxon>
        <taxon>Alveolata</taxon>
        <taxon>Dinophyceae</taxon>
        <taxon>Suessiales</taxon>
        <taxon>Symbiodiniaceae</taxon>
        <taxon>Symbiodinium</taxon>
    </lineage>
</organism>
<keyword evidence="3" id="KW-0812">Transmembrane</keyword>
<dbReference type="EMBL" id="LSRX01000064">
    <property type="protein sequence ID" value="OLQ11186.1"/>
    <property type="molecule type" value="Genomic_DNA"/>
</dbReference>
<evidence type="ECO:0000256" key="1">
    <source>
        <dbReference type="ARBA" id="ARBA00022729"/>
    </source>
</evidence>
<evidence type="ECO:0000256" key="2">
    <source>
        <dbReference type="SAM" id="MobiDB-lite"/>
    </source>
</evidence>
<dbReference type="Gene3D" id="3.20.20.80">
    <property type="entry name" value="Glycosidases"/>
    <property type="match status" value="1"/>
</dbReference>
<reference evidence="5 6" key="1">
    <citation type="submission" date="2016-02" db="EMBL/GenBank/DDBJ databases">
        <title>Genome analysis of coral dinoflagellate symbionts highlights evolutionary adaptations to a symbiotic lifestyle.</title>
        <authorList>
            <person name="Aranda M."/>
            <person name="Li Y."/>
            <person name="Liew Y.J."/>
            <person name="Baumgarten S."/>
            <person name="Simakov O."/>
            <person name="Wilson M."/>
            <person name="Piel J."/>
            <person name="Ashoor H."/>
            <person name="Bougouffa S."/>
            <person name="Bajic V.B."/>
            <person name="Ryu T."/>
            <person name="Ravasi T."/>
            <person name="Bayer T."/>
            <person name="Micklem G."/>
            <person name="Kim H."/>
            <person name="Bhak J."/>
            <person name="Lajeunesse T.C."/>
            <person name="Voolstra C.R."/>
        </authorList>
    </citation>
    <scope>NUCLEOTIDE SEQUENCE [LARGE SCALE GENOMIC DNA]</scope>
    <source>
        <strain evidence="5 6">CCMP2467</strain>
    </source>
</reference>
<dbReference type="CDD" id="cd16655">
    <property type="entry name" value="RING-Ubox_WDSUB1-like"/>
    <property type="match status" value="1"/>
</dbReference>
<name>A0A1Q9EUS1_SYMMI</name>
<sequence length="617" mass="69626">MRLQQFHEEIVEEAAQSQQEHDNMLRKVEQRKIQAALKQAVEPDFMCPILHERMKVPRLAGASNGGPPYSLKPWVGVGPRPGAMSGLRGEYGFLTVYDGITDEEAAARVNYMATVFNIREWQFYDAVEGYSSPPALGKEFWQNTAFSRPVQRRLLTAYIRAIRAAGGRSWLYVQAMATDPGDEELQKDAPVLGQHKVDGRPLLDVMPPTAHWAKRITPRWATFAAEMEFSGIHWDTLGDFGAGKASRNGADLYGFLEAAKPILQANGLEQTANFVDGFGWDDRLRNSEFIAFPYWEVWSVPRVSRRFFREACPGPAGGCVFVCYSGKDSQHSDGEQNSGFVGEQPTQLLLDRWTLAKCMNHTYLAVGDGANHIQTEYFPFTRPLDNQVIEQLQHLLVGDLDKEECTELLDIYAPEKLSLLQDLPPWLPWLLLLLLLPLSCLLCFLWPKLCKKRQLSSPAKLGRSAVAESNLQLSELRSQRSRLRSPLINCGFALPLSVQIEVLAADGFTYERQAIEKWLSMHNTSPMTGAVLAHRYLTENFALRHLIETYEAQLSEKRTTEGRRAGVSKTCISPPLSELSDEADSYMEEEWSNEAPSRRMVRMEEDMPILSHQVDDG</sequence>
<keyword evidence="3" id="KW-0472">Membrane</keyword>
<evidence type="ECO:0000313" key="6">
    <source>
        <dbReference type="Proteomes" id="UP000186817"/>
    </source>
</evidence>
<dbReference type="InterPro" id="IPR003613">
    <property type="entry name" value="Ubox_domain"/>
</dbReference>
<dbReference type="Pfam" id="PF13199">
    <property type="entry name" value="Glyco_hydro_66"/>
    <property type="match status" value="1"/>
</dbReference>
<keyword evidence="3" id="KW-1133">Transmembrane helix</keyword>
<feature type="domain" description="U-box" evidence="4">
    <location>
        <begin position="491"/>
        <end position="550"/>
    </location>
</feature>
<evidence type="ECO:0000259" key="4">
    <source>
        <dbReference type="SMART" id="SM00504"/>
    </source>
</evidence>
<dbReference type="Proteomes" id="UP000186817">
    <property type="component" value="Unassembled WGS sequence"/>
</dbReference>
<comment type="caution">
    <text evidence="5">The sequence shown here is derived from an EMBL/GenBank/DDBJ whole genome shotgun (WGS) entry which is preliminary data.</text>
</comment>
<feature type="transmembrane region" description="Helical" evidence="3">
    <location>
        <begin position="426"/>
        <end position="446"/>
    </location>
</feature>
<dbReference type="InterPro" id="IPR052085">
    <property type="entry name" value="WD-SAM-U-box"/>
</dbReference>
<dbReference type="OrthoDB" id="430227at2759"/>
<dbReference type="Gene3D" id="3.30.40.10">
    <property type="entry name" value="Zinc/RING finger domain, C3HC4 (zinc finger)"/>
    <property type="match status" value="1"/>
</dbReference>
<feature type="compositionally biased region" description="Acidic residues" evidence="2">
    <location>
        <begin position="579"/>
        <end position="592"/>
    </location>
</feature>
<dbReference type="GO" id="GO:0004842">
    <property type="term" value="F:ubiquitin-protein transferase activity"/>
    <property type="evidence" value="ECO:0007669"/>
    <property type="project" value="InterPro"/>
</dbReference>
<dbReference type="PANTHER" id="PTHR46573">
    <property type="entry name" value="WD REPEAT, SAM AND U-BOX DOMAIN-CONTAINING PROTEIN 1"/>
    <property type="match status" value="1"/>
</dbReference>
<gene>
    <name evidence="5" type="primary">PUB12</name>
    <name evidence="5" type="ORF">AK812_SmicGene5014</name>
</gene>
<dbReference type="InterPro" id="IPR013083">
    <property type="entry name" value="Znf_RING/FYVE/PHD"/>
</dbReference>
<feature type="region of interest" description="Disordered" evidence="2">
    <location>
        <begin position="565"/>
        <end position="600"/>
    </location>
</feature>
<protein>
    <submittedName>
        <fullName evidence="5">U-box domain-containing protein 12</fullName>
    </submittedName>
</protein>
<dbReference type="Pfam" id="PF04564">
    <property type="entry name" value="U-box"/>
    <property type="match status" value="1"/>
</dbReference>
<evidence type="ECO:0000256" key="3">
    <source>
        <dbReference type="SAM" id="Phobius"/>
    </source>
</evidence>
<dbReference type="AlphaFoldDB" id="A0A1Q9EUS1"/>
<dbReference type="SMART" id="SM00504">
    <property type="entry name" value="Ubox"/>
    <property type="match status" value="1"/>
</dbReference>
<dbReference type="PANTHER" id="PTHR46573:SF1">
    <property type="entry name" value="WD REPEAT, SAM AND U-BOX DOMAIN-CONTAINING PROTEIN 1"/>
    <property type="match status" value="1"/>
</dbReference>
<accession>A0A1Q9EUS1</accession>
<dbReference type="GO" id="GO:0016567">
    <property type="term" value="P:protein ubiquitination"/>
    <property type="evidence" value="ECO:0007669"/>
    <property type="project" value="InterPro"/>
</dbReference>
<keyword evidence="1" id="KW-0732">Signal</keyword>
<dbReference type="SUPFAM" id="SSF57850">
    <property type="entry name" value="RING/U-box"/>
    <property type="match status" value="1"/>
</dbReference>
<evidence type="ECO:0000313" key="5">
    <source>
        <dbReference type="EMBL" id="OLQ11186.1"/>
    </source>
</evidence>
<dbReference type="InterPro" id="IPR025092">
    <property type="entry name" value="Glyco_hydro_66"/>
</dbReference>